<keyword evidence="3" id="KW-1185">Reference proteome</keyword>
<dbReference type="Proteomes" id="UP000078492">
    <property type="component" value="Unassembled WGS sequence"/>
</dbReference>
<evidence type="ECO:0000313" key="3">
    <source>
        <dbReference type="Proteomes" id="UP000078492"/>
    </source>
</evidence>
<feature type="region of interest" description="Disordered" evidence="1">
    <location>
        <begin position="61"/>
        <end position="82"/>
    </location>
</feature>
<protein>
    <submittedName>
        <fullName evidence="2">Uncharacterized protein</fullName>
    </submittedName>
</protein>
<gene>
    <name evidence="2" type="ORF">ALC57_18753</name>
</gene>
<reference evidence="2 3" key="1">
    <citation type="submission" date="2015-09" db="EMBL/GenBank/DDBJ databases">
        <title>Trachymyrmex cornetzi WGS genome.</title>
        <authorList>
            <person name="Nygaard S."/>
            <person name="Hu H."/>
            <person name="Boomsma J."/>
            <person name="Zhang G."/>
        </authorList>
    </citation>
    <scope>NUCLEOTIDE SEQUENCE [LARGE SCALE GENOMIC DNA]</scope>
    <source>
        <strain evidence="2">Tcor2-1</strain>
        <tissue evidence="2">Whole body</tissue>
    </source>
</reference>
<name>A0A151IR68_9HYME</name>
<accession>A0A151IR68</accession>
<dbReference type="EMBL" id="KQ981145">
    <property type="protein sequence ID" value="KYN09122.1"/>
    <property type="molecule type" value="Genomic_DNA"/>
</dbReference>
<evidence type="ECO:0000256" key="1">
    <source>
        <dbReference type="SAM" id="MobiDB-lite"/>
    </source>
</evidence>
<proteinExistence type="predicted"/>
<sequence>MKKNREIVRSVAGEVIGSLSVSPSPSRAGIFKVDKSRRSHEATAGGDVHFAKSSLRIAVQRRRESADTKRDGQNEYNQWRKGEKERGKQLECRFILACCEERRILFIFPAALAATLLVRCKVFYDGSSVPTAPLLNGIRPEAG</sequence>
<evidence type="ECO:0000313" key="2">
    <source>
        <dbReference type="EMBL" id="KYN09122.1"/>
    </source>
</evidence>
<dbReference type="AlphaFoldDB" id="A0A151IR68"/>
<organism evidence="2 3">
    <name type="scientific">Trachymyrmex cornetzi</name>
    <dbReference type="NCBI Taxonomy" id="471704"/>
    <lineage>
        <taxon>Eukaryota</taxon>
        <taxon>Metazoa</taxon>
        <taxon>Ecdysozoa</taxon>
        <taxon>Arthropoda</taxon>
        <taxon>Hexapoda</taxon>
        <taxon>Insecta</taxon>
        <taxon>Pterygota</taxon>
        <taxon>Neoptera</taxon>
        <taxon>Endopterygota</taxon>
        <taxon>Hymenoptera</taxon>
        <taxon>Apocrita</taxon>
        <taxon>Aculeata</taxon>
        <taxon>Formicoidea</taxon>
        <taxon>Formicidae</taxon>
        <taxon>Myrmicinae</taxon>
        <taxon>Trachymyrmex</taxon>
    </lineage>
</organism>